<dbReference type="RefSeq" id="XP_002505482.1">
    <property type="nucleotide sequence ID" value="XM_002505436.1"/>
</dbReference>
<dbReference type="InterPro" id="IPR058924">
    <property type="entry name" value="AGPR_dimerisation_dom"/>
</dbReference>
<organism evidence="7 8">
    <name type="scientific">Micromonas commoda (strain RCC299 / NOUM17 / CCMP2709)</name>
    <name type="common">Picoplanktonic green alga</name>
    <dbReference type="NCBI Taxonomy" id="296587"/>
    <lineage>
        <taxon>Eukaryota</taxon>
        <taxon>Viridiplantae</taxon>
        <taxon>Chlorophyta</taxon>
        <taxon>Mamiellophyceae</taxon>
        <taxon>Mamiellales</taxon>
        <taxon>Mamiellaceae</taxon>
        <taxon>Micromonas</taxon>
    </lineage>
</organism>
<dbReference type="OrthoDB" id="438291at2759"/>
<keyword evidence="8" id="KW-1185">Reference proteome</keyword>
<gene>
    <name evidence="7" type="ORF">MICPUN_63564</name>
</gene>
<keyword evidence="2" id="KW-0055">Arginine biosynthesis</keyword>
<dbReference type="STRING" id="296587.C1EG99"/>
<keyword evidence="1" id="KW-0963">Cytoplasm</keyword>
<evidence type="ECO:0000256" key="1">
    <source>
        <dbReference type="ARBA" id="ARBA00022490"/>
    </source>
</evidence>
<dbReference type="GO" id="GO:0051287">
    <property type="term" value="F:NAD binding"/>
    <property type="evidence" value="ECO:0007669"/>
    <property type="project" value="InterPro"/>
</dbReference>
<feature type="domain" description="Semialdehyde dehydrogenase NAD-binding" evidence="6">
    <location>
        <begin position="44"/>
        <end position="145"/>
    </location>
</feature>
<dbReference type="InParanoid" id="C1EG99"/>
<dbReference type="Pfam" id="PF22698">
    <property type="entry name" value="Semialdhyde_dhC_1"/>
    <property type="match status" value="1"/>
</dbReference>
<keyword evidence="5" id="KW-0560">Oxidoreductase</keyword>
<dbReference type="Gene3D" id="3.40.50.720">
    <property type="entry name" value="NAD(P)-binding Rossmann-like Domain"/>
    <property type="match status" value="1"/>
</dbReference>
<dbReference type="OMA" id="GIHRYPD"/>
<evidence type="ECO:0000259" key="6">
    <source>
        <dbReference type="SMART" id="SM00859"/>
    </source>
</evidence>
<dbReference type="GO" id="GO:0005737">
    <property type="term" value="C:cytoplasm"/>
    <property type="evidence" value="ECO:0007669"/>
    <property type="project" value="InterPro"/>
</dbReference>
<dbReference type="EMBL" id="CP001331">
    <property type="protein sequence ID" value="ACO66740.1"/>
    <property type="molecule type" value="Genomic_DNA"/>
</dbReference>
<reference evidence="7 8" key="1">
    <citation type="journal article" date="2009" name="Science">
        <title>Green evolution and dynamic adaptations revealed by genomes of the marine picoeukaryotes Micromonas.</title>
        <authorList>
            <person name="Worden A.Z."/>
            <person name="Lee J.H."/>
            <person name="Mock T."/>
            <person name="Rouze P."/>
            <person name="Simmons M.P."/>
            <person name="Aerts A.L."/>
            <person name="Allen A.E."/>
            <person name="Cuvelier M.L."/>
            <person name="Derelle E."/>
            <person name="Everett M.V."/>
            <person name="Foulon E."/>
            <person name="Grimwood J."/>
            <person name="Gundlach H."/>
            <person name="Henrissat B."/>
            <person name="Napoli C."/>
            <person name="McDonald S.M."/>
            <person name="Parker M.S."/>
            <person name="Rombauts S."/>
            <person name="Salamov A."/>
            <person name="Von Dassow P."/>
            <person name="Badger J.H."/>
            <person name="Coutinho P.M."/>
            <person name="Demir E."/>
            <person name="Dubchak I."/>
            <person name="Gentemann C."/>
            <person name="Eikrem W."/>
            <person name="Gready J.E."/>
            <person name="John U."/>
            <person name="Lanier W."/>
            <person name="Lindquist E.A."/>
            <person name="Lucas S."/>
            <person name="Mayer K.F."/>
            <person name="Moreau H."/>
            <person name="Not F."/>
            <person name="Otillar R."/>
            <person name="Panaud O."/>
            <person name="Pangilinan J."/>
            <person name="Paulsen I."/>
            <person name="Piegu B."/>
            <person name="Poliakov A."/>
            <person name="Robbens S."/>
            <person name="Schmutz J."/>
            <person name="Toulza E."/>
            <person name="Wyss T."/>
            <person name="Zelensky A."/>
            <person name="Zhou K."/>
            <person name="Armbrust E.V."/>
            <person name="Bhattacharya D."/>
            <person name="Goodenough U.W."/>
            <person name="Van de Peer Y."/>
            <person name="Grigoriev I.V."/>
        </authorList>
    </citation>
    <scope>NUCLEOTIDE SEQUENCE [LARGE SCALE GENOMIC DNA]</scope>
    <source>
        <strain evidence="8">RCC299 / NOUM17</strain>
    </source>
</reference>
<name>C1EG99_MICCC</name>
<sequence length="354" mass="37918">MSAFALSASSVLGASRARLESRRRTPTSTRSRVNRVDASGAKKKVFIDGEAGTTGLQVRDRLAGRDDIEIISLTGDDRKDPAKRAEFLNAADAAILCLPDDAAIEAVAMCTDPDTVIIDASTAHRVAEGWAYGFPELNSEQKKKVASSKRIANPGCYPTGMIALTRPLVDAGYLPEGTGLVVHAVSGYSGGGKQLMAIYQSGEAEPWGAYGFNLKHKHLPEMAEYSALGRKPIFCPSVGSFEQGMVVSVPIHYDQLHETGRSGEAIQKCLEERYAGSKFVSVRPLNKTDDLERGAFLRPDSLNDTNKLELSVFASDEQGQVWLCARLDNLGKGASGAAVQNMNLALGLPEDSGL</sequence>
<dbReference type="AlphaFoldDB" id="C1EG99"/>
<dbReference type="PANTHER" id="PTHR32338:SF10">
    <property type="entry name" value="N-ACETYL-GAMMA-GLUTAMYL-PHOSPHATE REDUCTASE, CHLOROPLASTIC-RELATED"/>
    <property type="match status" value="1"/>
</dbReference>
<dbReference type="KEGG" id="mis:MICPUN_63564"/>
<keyword evidence="3" id="KW-0028">Amino-acid biosynthesis</keyword>
<dbReference type="FunCoup" id="C1EG99">
    <property type="interactions" value="98"/>
</dbReference>
<keyword evidence="4" id="KW-0521">NADP</keyword>
<dbReference type="PANTHER" id="PTHR32338">
    <property type="entry name" value="N-ACETYL-GAMMA-GLUTAMYL-PHOSPHATE REDUCTASE, CHLOROPLASTIC-RELATED-RELATED"/>
    <property type="match status" value="1"/>
</dbReference>
<dbReference type="CDD" id="cd23935">
    <property type="entry name" value="AGPR_2_C"/>
    <property type="match status" value="1"/>
</dbReference>
<dbReference type="Proteomes" id="UP000002009">
    <property type="component" value="Chromosome 13"/>
</dbReference>
<dbReference type="NCBIfam" id="TIGR01851">
    <property type="entry name" value="argC_other"/>
    <property type="match status" value="1"/>
</dbReference>
<evidence type="ECO:0000313" key="7">
    <source>
        <dbReference type="EMBL" id="ACO66740.1"/>
    </source>
</evidence>
<dbReference type="CDD" id="cd17896">
    <property type="entry name" value="AGPR_2_N"/>
    <property type="match status" value="1"/>
</dbReference>
<evidence type="ECO:0000256" key="2">
    <source>
        <dbReference type="ARBA" id="ARBA00022571"/>
    </source>
</evidence>
<dbReference type="Gene3D" id="3.30.360.10">
    <property type="entry name" value="Dihydrodipicolinate Reductase, domain 2"/>
    <property type="match status" value="1"/>
</dbReference>
<dbReference type="SUPFAM" id="SSF55347">
    <property type="entry name" value="Glyceraldehyde-3-phosphate dehydrogenase-like, C-terminal domain"/>
    <property type="match status" value="1"/>
</dbReference>
<evidence type="ECO:0000256" key="3">
    <source>
        <dbReference type="ARBA" id="ARBA00022605"/>
    </source>
</evidence>
<dbReference type="InterPro" id="IPR050085">
    <property type="entry name" value="AGPR"/>
</dbReference>
<evidence type="ECO:0000313" key="8">
    <source>
        <dbReference type="Proteomes" id="UP000002009"/>
    </source>
</evidence>
<dbReference type="Pfam" id="PF01118">
    <property type="entry name" value="Semialdhyde_dh"/>
    <property type="match status" value="1"/>
</dbReference>
<dbReference type="GO" id="GO:0006526">
    <property type="term" value="P:L-arginine biosynthetic process"/>
    <property type="evidence" value="ECO:0007669"/>
    <property type="project" value="UniProtKB-KW"/>
</dbReference>
<dbReference type="SUPFAM" id="SSF51735">
    <property type="entry name" value="NAD(P)-binding Rossmann-fold domains"/>
    <property type="match status" value="1"/>
</dbReference>
<dbReference type="GO" id="GO:0003942">
    <property type="term" value="F:N-acetyl-gamma-glutamyl-phosphate reductase activity"/>
    <property type="evidence" value="ECO:0007669"/>
    <property type="project" value="InterPro"/>
</dbReference>
<accession>C1EG99</accession>
<dbReference type="InterPro" id="IPR036291">
    <property type="entry name" value="NAD(P)-bd_dom_sf"/>
</dbReference>
<dbReference type="InterPro" id="IPR000534">
    <property type="entry name" value="Semialdehyde_DH_NAD-bd"/>
</dbReference>
<proteinExistence type="inferred from homology"/>
<dbReference type="eggNOG" id="KOG4354">
    <property type="taxonomic scope" value="Eukaryota"/>
</dbReference>
<dbReference type="InterPro" id="IPR010136">
    <property type="entry name" value="AGPR_type-2"/>
</dbReference>
<dbReference type="SMART" id="SM00859">
    <property type="entry name" value="Semialdhyde_dh"/>
    <property type="match status" value="1"/>
</dbReference>
<evidence type="ECO:0000256" key="5">
    <source>
        <dbReference type="ARBA" id="ARBA00023002"/>
    </source>
</evidence>
<evidence type="ECO:0000256" key="4">
    <source>
        <dbReference type="ARBA" id="ARBA00022857"/>
    </source>
</evidence>
<dbReference type="GeneID" id="8248657"/>
<dbReference type="HAMAP" id="MF_01110">
    <property type="entry name" value="ArgC_type2"/>
    <property type="match status" value="1"/>
</dbReference>
<protein>
    <recommendedName>
        <fullName evidence="6">Semialdehyde dehydrogenase NAD-binding domain-containing protein</fullName>
    </recommendedName>
</protein>